<dbReference type="SUPFAM" id="SSF54593">
    <property type="entry name" value="Glyoxalase/Bleomycin resistance protein/Dihydroxybiphenyl dioxygenase"/>
    <property type="match status" value="1"/>
</dbReference>
<dbReference type="EMBL" id="LKEB01000034">
    <property type="protein sequence ID" value="ROW08581.1"/>
    <property type="molecule type" value="Genomic_DNA"/>
</dbReference>
<dbReference type="InterPro" id="IPR004360">
    <property type="entry name" value="Glyas_Fos-R_dOase_dom"/>
</dbReference>
<evidence type="ECO:0000313" key="3">
    <source>
        <dbReference type="Proteomes" id="UP000285146"/>
    </source>
</evidence>
<sequence>MAPTYVKIQPSLPVSSIQDAIDYYTGRLGFRLAGRDSDNHCWIQLVNDESVSKWDAPVNIYLRRRGFPDIPEDVQSGKVYIRIEGDDGELERLGEKLKANKANVVGDIVTKPWGLKDLTVEDPDGNVIIYNQIVKGYQLPANTIFLTPPTKKSE</sequence>
<dbReference type="InParanoid" id="A0A423WYJ6"/>
<dbReference type="Gene3D" id="3.10.180.10">
    <property type="entry name" value="2,3-Dihydroxybiphenyl 1,2-Dioxygenase, domain 1"/>
    <property type="match status" value="1"/>
</dbReference>
<dbReference type="Proteomes" id="UP000285146">
    <property type="component" value="Unassembled WGS sequence"/>
</dbReference>
<keyword evidence="3" id="KW-1185">Reference proteome</keyword>
<comment type="caution">
    <text evidence="2">The sequence shown here is derived from an EMBL/GenBank/DDBJ whole genome shotgun (WGS) entry which is preliminary data.</text>
</comment>
<name>A0A423WYJ6_9PEZI</name>
<evidence type="ECO:0000313" key="2">
    <source>
        <dbReference type="EMBL" id="ROW08581.1"/>
    </source>
</evidence>
<evidence type="ECO:0000259" key="1">
    <source>
        <dbReference type="PROSITE" id="PS51819"/>
    </source>
</evidence>
<dbReference type="PROSITE" id="PS51819">
    <property type="entry name" value="VOC"/>
    <property type="match status" value="1"/>
</dbReference>
<feature type="domain" description="VOC" evidence="1">
    <location>
        <begin position="4"/>
        <end position="133"/>
    </location>
</feature>
<proteinExistence type="predicted"/>
<dbReference type="InterPro" id="IPR029068">
    <property type="entry name" value="Glyas_Bleomycin-R_OHBP_Dase"/>
</dbReference>
<dbReference type="AlphaFoldDB" id="A0A423WYJ6"/>
<dbReference type="Pfam" id="PF00903">
    <property type="entry name" value="Glyoxalase"/>
    <property type="match status" value="1"/>
</dbReference>
<protein>
    <recommendedName>
        <fullName evidence="1">VOC domain-containing protein</fullName>
    </recommendedName>
</protein>
<reference evidence="2 3" key="1">
    <citation type="submission" date="2015-09" db="EMBL/GenBank/DDBJ databases">
        <title>Host preference determinants of Valsa canker pathogens revealed by comparative genomics.</title>
        <authorList>
            <person name="Yin Z."/>
            <person name="Huang L."/>
        </authorList>
    </citation>
    <scope>NUCLEOTIDE SEQUENCE [LARGE SCALE GENOMIC DNA]</scope>
    <source>
        <strain evidence="2 3">SXYLt</strain>
    </source>
</reference>
<dbReference type="InterPro" id="IPR037523">
    <property type="entry name" value="VOC_core"/>
</dbReference>
<dbReference type="OrthoDB" id="1077582at2759"/>
<accession>A0A423WYJ6</accession>
<dbReference type="STRING" id="1230097.A0A423WYJ6"/>
<gene>
    <name evidence="2" type="ORF">VPNG_06167</name>
</gene>
<organism evidence="2 3">
    <name type="scientific">Cytospora leucostoma</name>
    <dbReference type="NCBI Taxonomy" id="1230097"/>
    <lineage>
        <taxon>Eukaryota</taxon>
        <taxon>Fungi</taxon>
        <taxon>Dikarya</taxon>
        <taxon>Ascomycota</taxon>
        <taxon>Pezizomycotina</taxon>
        <taxon>Sordariomycetes</taxon>
        <taxon>Sordariomycetidae</taxon>
        <taxon>Diaporthales</taxon>
        <taxon>Cytosporaceae</taxon>
        <taxon>Cytospora</taxon>
    </lineage>
</organism>